<name>A0A0S8FV47_UNCW3</name>
<dbReference type="SUPFAM" id="SSF52266">
    <property type="entry name" value="SGNH hydrolase"/>
    <property type="match status" value="1"/>
</dbReference>
<dbReference type="EMBL" id="LJUJ01000002">
    <property type="protein sequence ID" value="KPK64430.1"/>
    <property type="molecule type" value="Genomic_DNA"/>
</dbReference>
<dbReference type="Proteomes" id="UP000051373">
    <property type="component" value="Unassembled WGS sequence"/>
</dbReference>
<dbReference type="CDD" id="cd00229">
    <property type="entry name" value="SGNH_hydrolase"/>
    <property type="match status" value="1"/>
</dbReference>
<comment type="caution">
    <text evidence="1">The sequence shown here is derived from an EMBL/GenBank/DDBJ whole genome shotgun (WGS) entry which is preliminary data.</text>
</comment>
<proteinExistence type="predicted"/>
<dbReference type="AlphaFoldDB" id="A0A0S8FV47"/>
<evidence type="ECO:0000313" key="2">
    <source>
        <dbReference type="Proteomes" id="UP000051373"/>
    </source>
</evidence>
<protein>
    <submittedName>
        <fullName evidence="1">Uncharacterized protein</fullName>
    </submittedName>
</protein>
<accession>A0A0S8FV47</accession>
<evidence type="ECO:0000313" key="1">
    <source>
        <dbReference type="EMBL" id="KPK64430.1"/>
    </source>
</evidence>
<gene>
    <name evidence="1" type="ORF">AMJ83_01570</name>
</gene>
<dbReference type="Gene3D" id="3.40.50.1110">
    <property type="entry name" value="SGNH hydrolase"/>
    <property type="match status" value="1"/>
</dbReference>
<dbReference type="InterPro" id="IPR036514">
    <property type="entry name" value="SGNH_hydro_sf"/>
</dbReference>
<organism evidence="1 2">
    <name type="scientific">candidate division WOR_3 bacterium SM23_42</name>
    <dbReference type="NCBI Taxonomy" id="1703779"/>
    <lineage>
        <taxon>Bacteria</taxon>
        <taxon>Bacteria division WOR-3</taxon>
    </lineage>
</organism>
<dbReference type="STRING" id="1703779.AMJ83_01570"/>
<sequence length="242" mass="27249">MIGGSFLKLYVLAVLAIPLILSISCSKEEWDYVVLGDSSAWGFPEYYAAHIEEDLGVKVTVHDWTVGGLSSGKLLSMLRDDEELRETISKAEVISYCANPGDHIGWHIITGEGRHDCSAKALVGYKSDLDRIINEIFSLRKGKPTLIRAMDFYVPIHSEWRERGKYEENRRCWTAFNETIHEAAAEFKIPVARVYDAFNGANHGEDPREKGYIGDDGLHTNEIGQKVIADQFRKLGYEPITP</sequence>
<reference evidence="1 2" key="1">
    <citation type="journal article" date="2015" name="Microbiome">
        <title>Genomic resolution of linkages in carbon, nitrogen, and sulfur cycling among widespread estuary sediment bacteria.</title>
        <authorList>
            <person name="Baker B.J."/>
            <person name="Lazar C.S."/>
            <person name="Teske A.P."/>
            <person name="Dick G.J."/>
        </authorList>
    </citation>
    <scope>NUCLEOTIDE SEQUENCE [LARGE SCALE GENOMIC DNA]</scope>
    <source>
        <strain evidence="1">SM23_42</strain>
    </source>
</reference>